<evidence type="ECO:0000313" key="3">
    <source>
        <dbReference type="Proteomes" id="UP000309340"/>
    </source>
</evidence>
<keyword evidence="1" id="KW-0472">Membrane</keyword>
<sequence>MASDQAWWLTRAVAYFIAYTMCTLSIGYVLYLSGLVDPSSPRDRTTSTGAGATGSMMLRPFVQPYVQKLVDGSYFKQKVAVPHSQEKPESEMQVEIPVSESSPLTVYETAGTPRLRTIRHSS</sequence>
<keyword evidence="3" id="KW-1185">Reference proteome</keyword>
<evidence type="ECO:0000256" key="1">
    <source>
        <dbReference type="SAM" id="Phobius"/>
    </source>
</evidence>
<comment type="caution">
    <text evidence="2">The sequence shown here is derived from an EMBL/GenBank/DDBJ whole genome shotgun (WGS) entry which is preliminary data.</text>
</comment>
<dbReference type="Proteomes" id="UP000309340">
    <property type="component" value="Unassembled WGS sequence"/>
</dbReference>
<dbReference type="EMBL" id="NAJQ01001283">
    <property type="protein sequence ID" value="TKA61067.1"/>
    <property type="molecule type" value="Genomic_DNA"/>
</dbReference>
<gene>
    <name evidence="2" type="ORF">B0A55_11687</name>
</gene>
<dbReference type="AlphaFoldDB" id="A0A4U0WF02"/>
<keyword evidence="1" id="KW-0812">Transmembrane</keyword>
<feature type="transmembrane region" description="Helical" evidence="1">
    <location>
        <begin position="12"/>
        <end position="32"/>
    </location>
</feature>
<protein>
    <submittedName>
        <fullName evidence="2">Uncharacterized protein</fullName>
    </submittedName>
</protein>
<organism evidence="2 3">
    <name type="scientific">Friedmanniomyces simplex</name>
    <dbReference type="NCBI Taxonomy" id="329884"/>
    <lineage>
        <taxon>Eukaryota</taxon>
        <taxon>Fungi</taxon>
        <taxon>Dikarya</taxon>
        <taxon>Ascomycota</taxon>
        <taxon>Pezizomycotina</taxon>
        <taxon>Dothideomycetes</taxon>
        <taxon>Dothideomycetidae</taxon>
        <taxon>Mycosphaerellales</taxon>
        <taxon>Teratosphaeriaceae</taxon>
        <taxon>Friedmanniomyces</taxon>
    </lineage>
</organism>
<accession>A0A4U0WF02</accession>
<reference evidence="2 3" key="1">
    <citation type="submission" date="2017-03" db="EMBL/GenBank/DDBJ databases">
        <title>Genomes of endolithic fungi from Antarctica.</title>
        <authorList>
            <person name="Coleine C."/>
            <person name="Masonjones S."/>
            <person name="Stajich J.E."/>
        </authorList>
    </citation>
    <scope>NUCLEOTIDE SEQUENCE [LARGE SCALE GENOMIC DNA]</scope>
    <source>
        <strain evidence="2 3">CCFEE 5184</strain>
    </source>
</reference>
<name>A0A4U0WF02_9PEZI</name>
<evidence type="ECO:0000313" key="2">
    <source>
        <dbReference type="EMBL" id="TKA61067.1"/>
    </source>
</evidence>
<keyword evidence="1" id="KW-1133">Transmembrane helix</keyword>
<proteinExistence type="predicted"/>